<dbReference type="GO" id="GO:0008762">
    <property type="term" value="F:UDP-N-acetylmuramate dehydrogenase activity"/>
    <property type="evidence" value="ECO:0007669"/>
    <property type="project" value="UniProtKB-UniRule"/>
</dbReference>
<evidence type="ECO:0000256" key="1">
    <source>
        <dbReference type="ARBA" id="ARBA00001974"/>
    </source>
</evidence>
<comment type="similarity">
    <text evidence="19">Belongs to the MurB family.</text>
</comment>
<dbReference type="PANTHER" id="PTHR21071:SF4">
    <property type="entry name" value="UDP-N-ACETYLENOLPYRUVOYLGLUCOSAMINE REDUCTASE"/>
    <property type="match status" value="1"/>
</dbReference>
<dbReference type="EMBL" id="FMXO01000002">
    <property type="protein sequence ID" value="SDB09824.1"/>
    <property type="molecule type" value="Genomic_DNA"/>
</dbReference>
<evidence type="ECO:0000256" key="3">
    <source>
        <dbReference type="ARBA" id="ARBA00004496"/>
    </source>
</evidence>
<dbReference type="GO" id="GO:0005829">
    <property type="term" value="C:cytosol"/>
    <property type="evidence" value="ECO:0007669"/>
    <property type="project" value="TreeGrafter"/>
</dbReference>
<evidence type="ECO:0000256" key="4">
    <source>
        <dbReference type="ARBA" id="ARBA00004752"/>
    </source>
</evidence>
<evidence type="ECO:0000313" key="21">
    <source>
        <dbReference type="EMBL" id="SDB09824.1"/>
    </source>
</evidence>
<dbReference type="OrthoDB" id="9804753at2"/>
<keyword evidence="12 19" id="KW-0133">Cell shape</keyword>
<evidence type="ECO:0000256" key="7">
    <source>
        <dbReference type="ARBA" id="ARBA00022490"/>
    </source>
</evidence>
<dbReference type="InterPro" id="IPR016166">
    <property type="entry name" value="FAD-bd_PCMH"/>
</dbReference>
<comment type="function">
    <text evidence="2 19">Cell wall formation.</text>
</comment>
<evidence type="ECO:0000256" key="17">
    <source>
        <dbReference type="ARBA" id="ARBA00031026"/>
    </source>
</evidence>
<keyword evidence="16 19" id="KW-0961">Cell wall biogenesis/degradation</keyword>
<dbReference type="Gene3D" id="3.30.465.10">
    <property type="match status" value="1"/>
</dbReference>
<keyword evidence="15 19" id="KW-0131">Cell cycle</keyword>
<dbReference type="GO" id="GO:0071555">
    <property type="term" value="P:cell wall organization"/>
    <property type="evidence" value="ECO:0007669"/>
    <property type="project" value="UniProtKB-KW"/>
</dbReference>
<accession>A0A1G6AN52</accession>
<feature type="domain" description="FAD-binding PCMH-type" evidence="20">
    <location>
        <begin position="17"/>
        <end position="188"/>
    </location>
</feature>
<dbReference type="Pfam" id="PF01565">
    <property type="entry name" value="FAD_binding_4"/>
    <property type="match status" value="1"/>
</dbReference>
<evidence type="ECO:0000256" key="6">
    <source>
        <dbReference type="ARBA" id="ARBA00015188"/>
    </source>
</evidence>
<evidence type="ECO:0000256" key="11">
    <source>
        <dbReference type="ARBA" id="ARBA00022857"/>
    </source>
</evidence>
<evidence type="ECO:0000256" key="8">
    <source>
        <dbReference type="ARBA" id="ARBA00022618"/>
    </source>
</evidence>
<comment type="subcellular location">
    <subcellularLocation>
        <location evidence="3 19">Cytoplasm</location>
    </subcellularLocation>
</comment>
<proteinExistence type="inferred from homology"/>
<dbReference type="InterPro" id="IPR036318">
    <property type="entry name" value="FAD-bd_PCMH-like_sf"/>
</dbReference>
<dbReference type="RefSeq" id="WP_092116902.1">
    <property type="nucleotide sequence ID" value="NZ_FMXO01000002.1"/>
</dbReference>
<dbReference type="AlphaFoldDB" id="A0A1G6AN52"/>
<dbReference type="HAMAP" id="MF_00037">
    <property type="entry name" value="MurB"/>
    <property type="match status" value="1"/>
</dbReference>
<keyword evidence="7 19" id="KW-0963">Cytoplasm</keyword>
<name>A0A1G6AN52_9BACT</name>
<dbReference type="SUPFAM" id="SSF56176">
    <property type="entry name" value="FAD-binding/transporter-associated domain-like"/>
    <property type="match status" value="1"/>
</dbReference>
<dbReference type="GO" id="GO:0071949">
    <property type="term" value="F:FAD binding"/>
    <property type="evidence" value="ECO:0007669"/>
    <property type="project" value="InterPro"/>
</dbReference>
<dbReference type="UniPathway" id="UPA00219"/>
<keyword evidence="13 19" id="KW-0573">Peptidoglycan synthesis</keyword>
<dbReference type="PROSITE" id="PS51387">
    <property type="entry name" value="FAD_PCMH"/>
    <property type="match status" value="1"/>
</dbReference>
<dbReference type="GO" id="GO:0009252">
    <property type="term" value="P:peptidoglycan biosynthetic process"/>
    <property type="evidence" value="ECO:0007669"/>
    <property type="project" value="UniProtKB-UniRule"/>
</dbReference>
<dbReference type="InterPro" id="IPR003170">
    <property type="entry name" value="MurB"/>
</dbReference>
<dbReference type="InterPro" id="IPR036635">
    <property type="entry name" value="MurB_C_sf"/>
</dbReference>
<dbReference type="InterPro" id="IPR011601">
    <property type="entry name" value="MurB_C"/>
</dbReference>
<evidence type="ECO:0000256" key="5">
    <source>
        <dbReference type="ARBA" id="ARBA00012518"/>
    </source>
</evidence>
<evidence type="ECO:0000256" key="12">
    <source>
        <dbReference type="ARBA" id="ARBA00022960"/>
    </source>
</evidence>
<dbReference type="GO" id="GO:0008360">
    <property type="term" value="P:regulation of cell shape"/>
    <property type="evidence" value="ECO:0007669"/>
    <property type="project" value="UniProtKB-KW"/>
</dbReference>
<feature type="active site" evidence="19">
    <location>
        <position position="288"/>
    </location>
</feature>
<evidence type="ECO:0000256" key="18">
    <source>
        <dbReference type="ARBA" id="ARBA00048914"/>
    </source>
</evidence>
<keyword evidence="10 19" id="KW-0274">FAD</keyword>
<comment type="catalytic activity">
    <reaction evidence="18 19">
        <text>UDP-N-acetyl-alpha-D-muramate + NADP(+) = UDP-N-acetyl-3-O-(1-carboxyvinyl)-alpha-D-glucosamine + NADPH + H(+)</text>
        <dbReference type="Rhea" id="RHEA:12248"/>
        <dbReference type="ChEBI" id="CHEBI:15378"/>
        <dbReference type="ChEBI" id="CHEBI:57783"/>
        <dbReference type="ChEBI" id="CHEBI:58349"/>
        <dbReference type="ChEBI" id="CHEBI:68483"/>
        <dbReference type="ChEBI" id="CHEBI:70757"/>
        <dbReference type="EC" id="1.3.1.98"/>
    </reaction>
</comment>
<evidence type="ECO:0000259" key="20">
    <source>
        <dbReference type="PROSITE" id="PS51387"/>
    </source>
</evidence>
<comment type="cofactor">
    <cofactor evidence="1 19">
        <name>FAD</name>
        <dbReference type="ChEBI" id="CHEBI:57692"/>
    </cofactor>
</comment>
<keyword evidence="14 19" id="KW-0560">Oxidoreductase</keyword>
<sequence length="293" mass="31874">MRILTDPVLAERTTLRLGGAAIAEIILEDERDLDGLQVQLASLGGEALVLGEGSNVLAKDGRLPLVLVRLVQPGEPEVLETGRDFALIQVPAALRLPRLLAWCRSRGFGGLEQWTGIPGSVGGAVAMNAGSYGVEMVHVLEQVRIWTPTQGCVWKEAADMEFGYRRFDSGMDDALQIVVAIRLRLGLSTPSMIRNRMQQWYGRKKQTQPVTMASAGCVFKNPAPEQPAGKLLDQAGLRGFELGKMAFSDKHANFLVNLGGGSASDAFELLDMARERVWKHFGVALATEVRIIP</sequence>
<evidence type="ECO:0000256" key="2">
    <source>
        <dbReference type="ARBA" id="ARBA00003921"/>
    </source>
</evidence>
<evidence type="ECO:0000256" key="16">
    <source>
        <dbReference type="ARBA" id="ARBA00023316"/>
    </source>
</evidence>
<dbReference type="PANTHER" id="PTHR21071">
    <property type="entry name" value="UDP-N-ACETYLENOLPYRUVOYLGLUCOSAMINE REDUCTASE"/>
    <property type="match status" value="1"/>
</dbReference>
<keyword evidence="11 19" id="KW-0521">NADP</keyword>
<keyword evidence="8 19" id="KW-0132">Cell division</keyword>
<dbReference type="Gene3D" id="3.30.43.10">
    <property type="entry name" value="Uridine Diphospho-n-acetylenolpyruvylglucosamine Reductase, domain 2"/>
    <property type="match status" value="1"/>
</dbReference>
<reference evidence="21 22" key="1">
    <citation type="submission" date="2016-10" db="EMBL/GenBank/DDBJ databases">
        <authorList>
            <person name="de Groot N.N."/>
        </authorList>
    </citation>
    <scope>NUCLEOTIDE SEQUENCE [LARGE SCALE GENOMIC DNA]</scope>
    <source>
        <strain evidence="21 22">ASO4-2</strain>
    </source>
</reference>
<evidence type="ECO:0000313" key="22">
    <source>
        <dbReference type="Proteomes" id="UP000198771"/>
    </source>
</evidence>
<dbReference type="Proteomes" id="UP000198771">
    <property type="component" value="Unassembled WGS sequence"/>
</dbReference>
<dbReference type="Pfam" id="PF02873">
    <property type="entry name" value="MurB_C"/>
    <property type="match status" value="1"/>
</dbReference>
<protein>
    <recommendedName>
        <fullName evidence="6 19">UDP-N-acetylenolpyruvoylglucosamine reductase</fullName>
        <ecNumber evidence="5 19">1.3.1.98</ecNumber>
    </recommendedName>
    <alternativeName>
        <fullName evidence="17 19">UDP-N-acetylmuramate dehydrogenase</fullName>
    </alternativeName>
</protein>
<dbReference type="EC" id="1.3.1.98" evidence="5 19"/>
<keyword evidence="9 19" id="KW-0285">Flavoprotein</keyword>
<feature type="active site" description="Proton donor" evidence="19">
    <location>
        <position position="217"/>
    </location>
</feature>
<dbReference type="InterPro" id="IPR006094">
    <property type="entry name" value="Oxid_FAD_bind_N"/>
</dbReference>
<dbReference type="GO" id="GO:0051301">
    <property type="term" value="P:cell division"/>
    <property type="evidence" value="ECO:0007669"/>
    <property type="project" value="UniProtKB-KW"/>
</dbReference>
<evidence type="ECO:0000256" key="15">
    <source>
        <dbReference type="ARBA" id="ARBA00023306"/>
    </source>
</evidence>
<dbReference type="STRING" id="617002.SAMN05660653_00511"/>
<evidence type="ECO:0000256" key="9">
    <source>
        <dbReference type="ARBA" id="ARBA00022630"/>
    </source>
</evidence>
<feature type="active site" evidence="19">
    <location>
        <position position="165"/>
    </location>
</feature>
<comment type="pathway">
    <text evidence="4 19">Cell wall biogenesis; peptidoglycan biosynthesis.</text>
</comment>
<dbReference type="Gene3D" id="3.90.78.10">
    <property type="entry name" value="UDP-N-acetylenolpyruvoylglucosamine reductase, C-terminal domain"/>
    <property type="match status" value="1"/>
</dbReference>
<keyword evidence="22" id="KW-1185">Reference proteome</keyword>
<evidence type="ECO:0000256" key="14">
    <source>
        <dbReference type="ARBA" id="ARBA00023002"/>
    </source>
</evidence>
<evidence type="ECO:0000256" key="13">
    <source>
        <dbReference type="ARBA" id="ARBA00022984"/>
    </source>
</evidence>
<gene>
    <name evidence="19" type="primary">murB</name>
    <name evidence="21" type="ORF">SAMN05660653_00511</name>
</gene>
<dbReference type="InterPro" id="IPR016169">
    <property type="entry name" value="FAD-bd_PCMH_sub2"/>
</dbReference>
<organism evidence="21 22">
    <name type="scientific">Desulfonatronum thiosulfatophilum</name>
    <dbReference type="NCBI Taxonomy" id="617002"/>
    <lineage>
        <taxon>Bacteria</taxon>
        <taxon>Pseudomonadati</taxon>
        <taxon>Thermodesulfobacteriota</taxon>
        <taxon>Desulfovibrionia</taxon>
        <taxon>Desulfovibrionales</taxon>
        <taxon>Desulfonatronaceae</taxon>
        <taxon>Desulfonatronum</taxon>
    </lineage>
</organism>
<dbReference type="SUPFAM" id="SSF56194">
    <property type="entry name" value="Uridine diphospho-N-Acetylenolpyruvylglucosamine reductase, MurB, C-terminal domain"/>
    <property type="match status" value="1"/>
</dbReference>
<evidence type="ECO:0000256" key="19">
    <source>
        <dbReference type="HAMAP-Rule" id="MF_00037"/>
    </source>
</evidence>
<dbReference type="NCBIfam" id="TIGR00179">
    <property type="entry name" value="murB"/>
    <property type="match status" value="1"/>
</dbReference>
<evidence type="ECO:0000256" key="10">
    <source>
        <dbReference type="ARBA" id="ARBA00022827"/>
    </source>
</evidence>
<dbReference type="InterPro" id="IPR016167">
    <property type="entry name" value="FAD-bd_PCMH_sub1"/>
</dbReference>